<dbReference type="PROSITE" id="PS00523">
    <property type="entry name" value="SULFATASE_1"/>
    <property type="match status" value="1"/>
</dbReference>
<evidence type="ECO:0000259" key="5">
    <source>
        <dbReference type="Pfam" id="PF00884"/>
    </source>
</evidence>
<evidence type="ECO:0000256" key="4">
    <source>
        <dbReference type="ARBA" id="ARBA00023180"/>
    </source>
</evidence>
<dbReference type="InterPro" id="IPR000917">
    <property type="entry name" value="Sulfatase_N"/>
</dbReference>
<sequence length="551" mass="64158">MRNKDLSYMKTFLTLIFFITISFNGARGQERPNIVYIMADDHCDRAIGTYGGRLASLDPTPNLDKLAQNGMVFENVYCTNSICTPSRATIMTGQYSHVNKAYDLYTGLPREKHYLLKEVQQAGYNTAVVGKWHLHTSPQYTDYFAVIAGQGRYMNPVIHVSEGGKKRKIRFDSTLEKEVDVIDTEGHSSDVLTDISLDWLENKRDKSKPFFLMHHFKAPHGMFVYADRYKDYLASVEIPEPQNLYNQPSENWGSIGTRGINDSLVRVIGSTISPQPDKRNLSRYYKSKIQELLGKKELTDKELTHYSYQFYLKEYLRCVKGIDDNLQRILDYLEENDLTENTIIVYTSDQGMFLGEHDFIDKRWMYDESIRMPLIVHYPKMIKPGTHNDWLINNTDYAPTLLEIAGVQTPNYMQGRSFVGALKGQNEPAEWRKATYYRYWMHMAHGHNNPAHFGIRTKKYKLIFFYGVDYTNIHDKKRVSGKDGNRYWKSTPAAWEFYDLEKDPNEMINQYANLEYAPIINELKIELFETREEIGDTDDEFPRIKGVIEKN</sequence>
<dbReference type="STRING" id="63186.ZOBELLIA_1001"/>
<reference evidence="7 8" key="2">
    <citation type="journal article" date="2012" name="Environ. Microbiol.">
        <title>Characterization of the first alginolytic operons in a marine bacterium: from their emergence in marine Flavobacteriia to their independent transfers to marine Proteobacteria and human gut Bacteroides.</title>
        <authorList>
            <person name="Thomas F."/>
            <person name="Barbeyron T."/>
            <person name="Tonon T."/>
            <person name="Genicot S."/>
            <person name="Czjzek M."/>
            <person name="Michel G."/>
        </authorList>
    </citation>
    <scope>NUCLEOTIDE SEQUENCE [LARGE SCALE GENOMIC DNA]</scope>
    <source>
        <strain evidence="8">DSM 12802 / CCUG 47099 / CIP 106680 / NCIMB 13871 / Dsij</strain>
    </source>
</reference>
<evidence type="ECO:0000256" key="1">
    <source>
        <dbReference type="ARBA" id="ARBA00008779"/>
    </source>
</evidence>
<dbReference type="AlphaFoldDB" id="G0L2L4"/>
<evidence type="ECO:0000313" key="7">
    <source>
        <dbReference type="EMBL" id="CAZ95058.1"/>
    </source>
</evidence>
<evidence type="ECO:0000259" key="6">
    <source>
        <dbReference type="Pfam" id="PF16347"/>
    </source>
</evidence>
<keyword evidence="8" id="KW-1185">Reference proteome</keyword>
<dbReference type="HOGENOM" id="CLU_006332_9_3_10"/>
<accession>G0L2L4</accession>
<organism evidence="7 8">
    <name type="scientific">Zobellia galactanivorans (strain DSM 12802 / CCUG 47099 / CIP 106680 / NCIMB 13871 / Dsij)</name>
    <dbReference type="NCBI Taxonomy" id="63186"/>
    <lineage>
        <taxon>Bacteria</taxon>
        <taxon>Pseudomonadati</taxon>
        <taxon>Bacteroidota</taxon>
        <taxon>Flavobacteriia</taxon>
        <taxon>Flavobacteriales</taxon>
        <taxon>Flavobacteriaceae</taxon>
        <taxon>Zobellia</taxon>
    </lineage>
</organism>
<name>G0L2L4_ZOBGA</name>
<dbReference type="KEGG" id="zga:ZOBELLIA_1001"/>
<keyword evidence="3 7" id="KW-0378">Hydrolase</keyword>
<dbReference type="Proteomes" id="UP000008898">
    <property type="component" value="Chromosome"/>
</dbReference>
<protein>
    <submittedName>
        <fullName evidence="7">Mucin-desulfating sulfatase, family S1-11</fullName>
        <ecNumber evidence="7">3.1.6.-</ecNumber>
    </submittedName>
</protein>
<dbReference type="PROSITE" id="PS00149">
    <property type="entry name" value="SULFATASE_2"/>
    <property type="match status" value="1"/>
</dbReference>
<dbReference type="EC" id="3.1.6.-" evidence="7"/>
<dbReference type="SUPFAM" id="SSF53649">
    <property type="entry name" value="Alkaline phosphatase-like"/>
    <property type="match status" value="1"/>
</dbReference>
<feature type="domain" description="N-sulphoglucosamine sulphohydrolase C-terminal" evidence="6">
    <location>
        <begin position="486"/>
        <end position="532"/>
    </location>
</feature>
<dbReference type="InterPro" id="IPR017850">
    <property type="entry name" value="Alkaline_phosphatase_core_sf"/>
</dbReference>
<dbReference type="InterPro" id="IPR032506">
    <property type="entry name" value="SGSH_C"/>
</dbReference>
<dbReference type="CDD" id="cd16031">
    <property type="entry name" value="G6S_like"/>
    <property type="match status" value="1"/>
</dbReference>
<evidence type="ECO:0000256" key="2">
    <source>
        <dbReference type="ARBA" id="ARBA00022729"/>
    </source>
</evidence>
<evidence type="ECO:0000313" key="8">
    <source>
        <dbReference type="Proteomes" id="UP000008898"/>
    </source>
</evidence>
<dbReference type="GO" id="GO:0016787">
    <property type="term" value="F:hydrolase activity"/>
    <property type="evidence" value="ECO:0007669"/>
    <property type="project" value="UniProtKB-KW"/>
</dbReference>
<gene>
    <name evidence="7" type="primary">mdsA2</name>
    <name evidence="7" type="ordered locus">zobellia_1001</name>
</gene>
<dbReference type="InterPro" id="IPR024607">
    <property type="entry name" value="Sulfatase_CS"/>
</dbReference>
<dbReference type="PATRIC" id="fig|63186.3.peg.984"/>
<feature type="domain" description="Sulfatase N-terminal" evidence="5">
    <location>
        <begin position="32"/>
        <end position="407"/>
    </location>
</feature>
<reference evidence="8" key="1">
    <citation type="submission" date="2009-07" db="EMBL/GenBank/DDBJ databases">
        <title>Complete genome sequence of Zobellia galactanivorans Dsij.</title>
        <authorList>
            <consortium name="Genoscope - CEA"/>
        </authorList>
    </citation>
    <scope>NUCLEOTIDE SEQUENCE [LARGE SCALE GENOMIC DNA]</scope>
    <source>
        <strain evidence="8">DSM 12802 / CCUG 47099 / CIP 106680 / NCIMB 13871 / Dsij</strain>
    </source>
</reference>
<dbReference type="Gene3D" id="3.40.720.10">
    <property type="entry name" value="Alkaline Phosphatase, subunit A"/>
    <property type="match status" value="1"/>
</dbReference>
<comment type="similarity">
    <text evidence="1">Belongs to the sulfatase family.</text>
</comment>
<dbReference type="PANTHER" id="PTHR43108:SF6">
    <property type="entry name" value="N-SULPHOGLUCOSAMINE SULPHOHYDROLASE"/>
    <property type="match status" value="1"/>
</dbReference>
<dbReference type="PANTHER" id="PTHR43108">
    <property type="entry name" value="N-ACETYLGLUCOSAMINE-6-SULFATASE FAMILY MEMBER"/>
    <property type="match status" value="1"/>
</dbReference>
<keyword evidence="2" id="KW-0732">Signal</keyword>
<evidence type="ECO:0000256" key="3">
    <source>
        <dbReference type="ARBA" id="ARBA00022801"/>
    </source>
</evidence>
<dbReference type="Pfam" id="PF00884">
    <property type="entry name" value="Sulfatase"/>
    <property type="match status" value="1"/>
</dbReference>
<keyword evidence="4" id="KW-0325">Glycoprotein</keyword>
<proteinExistence type="inferred from homology"/>
<dbReference type="Pfam" id="PF16347">
    <property type="entry name" value="SGSH_C"/>
    <property type="match status" value="1"/>
</dbReference>
<dbReference type="EMBL" id="FP476056">
    <property type="protein sequence ID" value="CAZ95058.1"/>
    <property type="molecule type" value="Genomic_DNA"/>
</dbReference>